<gene>
    <name evidence="1" type="ORF">Nepgr_017979</name>
</gene>
<name>A0AAD3XT16_NEPGR</name>
<dbReference type="EMBL" id="BSYO01000016">
    <property type="protein sequence ID" value="GMH16138.1"/>
    <property type="molecule type" value="Genomic_DNA"/>
</dbReference>
<proteinExistence type="predicted"/>
<evidence type="ECO:0000313" key="2">
    <source>
        <dbReference type="Proteomes" id="UP001279734"/>
    </source>
</evidence>
<protein>
    <submittedName>
        <fullName evidence="1">Uncharacterized protein</fullName>
    </submittedName>
</protein>
<keyword evidence="2" id="KW-1185">Reference proteome</keyword>
<dbReference type="AlphaFoldDB" id="A0AAD3XT16"/>
<accession>A0AAD3XT16</accession>
<comment type="caution">
    <text evidence="1">The sequence shown here is derived from an EMBL/GenBank/DDBJ whole genome shotgun (WGS) entry which is preliminary data.</text>
</comment>
<reference evidence="1" key="1">
    <citation type="submission" date="2023-05" db="EMBL/GenBank/DDBJ databases">
        <title>Nepenthes gracilis genome sequencing.</title>
        <authorList>
            <person name="Fukushima K."/>
        </authorList>
    </citation>
    <scope>NUCLEOTIDE SEQUENCE</scope>
    <source>
        <strain evidence="1">SING2019-196</strain>
    </source>
</reference>
<dbReference type="Proteomes" id="UP001279734">
    <property type="component" value="Unassembled WGS sequence"/>
</dbReference>
<organism evidence="1 2">
    <name type="scientific">Nepenthes gracilis</name>
    <name type="common">Slender pitcher plant</name>
    <dbReference type="NCBI Taxonomy" id="150966"/>
    <lineage>
        <taxon>Eukaryota</taxon>
        <taxon>Viridiplantae</taxon>
        <taxon>Streptophyta</taxon>
        <taxon>Embryophyta</taxon>
        <taxon>Tracheophyta</taxon>
        <taxon>Spermatophyta</taxon>
        <taxon>Magnoliopsida</taxon>
        <taxon>eudicotyledons</taxon>
        <taxon>Gunneridae</taxon>
        <taxon>Pentapetalae</taxon>
        <taxon>Caryophyllales</taxon>
        <taxon>Nepenthaceae</taxon>
        <taxon>Nepenthes</taxon>
    </lineage>
</organism>
<evidence type="ECO:0000313" key="1">
    <source>
        <dbReference type="EMBL" id="GMH16138.1"/>
    </source>
</evidence>
<sequence length="192" mass="20588">MLGTPVLLSHVPDLGSLTINVTWRMEECSGALFDIEAAIGLSPLAPSEAKGSEVGVAKGSEVGVGNPPVPKMRLPYNAAHGSLRSPEKSENLRPKTPRNPPAHRIYARWAGIEREVAAGIVAVLSLHLASRCPGGTWCFLLTRSERLQSFILWRIPLTEVNEPLLEAAACIAEPALGALLLLMFVQLSKIAL</sequence>